<evidence type="ECO:0000256" key="1">
    <source>
        <dbReference type="ARBA" id="ARBA00004370"/>
    </source>
</evidence>
<dbReference type="InterPro" id="IPR050491">
    <property type="entry name" value="AmpC-like"/>
</dbReference>
<feature type="region of interest" description="Disordered" evidence="3">
    <location>
        <begin position="188"/>
        <end position="231"/>
    </location>
</feature>
<dbReference type="Proteomes" id="UP000477311">
    <property type="component" value="Unassembled WGS sequence"/>
</dbReference>
<dbReference type="EMBL" id="JAAKYA010000078">
    <property type="protein sequence ID" value="NGO40014.1"/>
    <property type="molecule type" value="Genomic_DNA"/>
</dbReference>
<feature type="domain" description="Beta-lactamase-related" evidence="4">
    <location>
        <begin position="3"/>
        <end position="334"/>
    </location>
</feature>
<evidence type="ECO:0000256" key="2">
    <source>
        <dbReference type="ARBA" id="ARBA00023136"/>
    </source>
</evidence>
<dbReference type="SUPFAM" id="SSF56601">
    <property type="entry name" value="beta-lactamase/transpeptidase-like"/>
    <property type="match status" value="1"/>
</dbReference>
<comment type="subcellular location">
    <subcellularLocation>
        <location evidence="1">Membrane</location>
    </subcellularLocation>
</comment>
<reference evidence="5 6" key="1">
    <citation type="submission" date="2020-02" db="EMBL/GenBank/DDBJ databases">
        <title>Draft genome sequence of Limisphaera ngatamarikiensis NGM72.4T, a thermophilic Verrucomicrobia grouped in subdivision 3.</title>
        <authorList>
            <person name="Carere C.R."/>
            <person name="Steen J."/>
            <person name="Hugenholtz P."/>
            <person name="Stott M.B."/>
        </authorList>
    </citation>
    <scope>NUCLEOTIDE SEQUENCE [LARGE SCALE GENOMIC DNA]</scope>
    <source>
        <strain evidence="5 6">NGM72.4</strain>
    </source>
</reference>
<dbReference type="InterPro" id="IPR012338">
    <property type="entry name" value="Beta-lactam/transpept-like"/>
</dbReference>
<dbReference type="PANTHER" id="PTHR46825">
    <property type="entry name" value="D-ALANYL-D-ALANINE-CARBOXYPEPTIDASE/ENDOPEPTIDASE AMPH"/>
    <property type="match status" value="1"/>
</dbReference>
<feature type="compositionally biased region" description="Low complexity" evidence="3">
    <location>
        <begin position="221"/>
        <end position="231"/>
    </location>
</feature>
<evidence type="ECO:0000313" key="6">
    <source>
        <dbReference type="Proteomes" id="UP000477311"/>
    </source>
</evidence>
<evidence type="ECO:0000313" key="5">
    <source>
        <dbReference type="EMBL" id="NGO40014.1"/>
    </source>
</evidence>
<keyword evidence="2" id="KW-0472">Membrane</keyword>
<dbReference type="RefSeq" id="WP_165108332.1">
    <property type="nucleotide sequence ID" value="NZ_JAAKYA010000078.1"/>
</dbReference>
<keyword evidence="6" id="KW-1185">Reference proteome</keyword>
<dbReference type="Pfam" id="PF00144">
    <property type="entry name" value="Beta-lactamase"/>
    <property type="match status" value="1"/>
</dbReference>
<dbReference type="Gene3D" id="3.40.710.10">
    <property type="entry name" value="DD-peptidase/beta-lactamase superfamily"/>
    <property type="match status" value="1"/>
</dbReference>
<sequence length="351" mass="38096">MLEPIRAELGLPSLAAAVVYQGRLVAVGATGVRRAGGQSHVTPEDKYHLGSLTKSMTATLAGRLVAQGKIRWDTTLAEVFPDRADRLDPGYRNVTLEQLLAHRAGVPAALDEGGLWSRLWNRSEPPRLQRLYLLDQVTRRPPVAPPGTRFLYSNAGYAIAGAMLEQVADRPWEDLMRKEIFEPLGMRSAGFGPPARPGEEDQPWGHVPDGKRYRPIPPGPGADNPPAIAPAGAVHGSLPDLARYVQCHLRGARGEACLVPPEVFARLHRPAGDETRALGWVVVSRDWAGGKALTHAGSNTTFFAVIWMAPARDFAVMVASNAGGPGAERGCDRAAWELIRRHLLKTEPERP</sequence>
<accession>A0A6M1RXF9</accession>
<proteinExistence type="predicted"/>
<protein>
    <submittedName>
        <fullName evidence="5">Beta-lactamase family protein</fullName>
    </submittedName>
</protein>
<comment type="caution">
    <text evidence="5">The sequence shown here is derived from an EMBL/GenBank/DDBJ whole genome shotgun (WGS) entry which is preliminary data.</text>
</comment>
<dbReference type="GO" id="GO:0016020">
    <property type="term" value="C:membrane"/>
    <property type="evidence" value="ECO:0007669"/>
    <property type="project" value="UniProtKB-SubCell"/>
</dbReference>
<name>A0A6M1RXF9_9BACT</name>
<dbReference type="InterPro" id="IPR001466">
    <property type="entry name" value="Beta-lactam-related"/>
</dbReference>
<gene>
    <name evidence="5" type="ORF">G4L39_11515</name>
</gene>
<dbReference type="AlphaFoldDB" id="A0A6M1RXF9"/>
<evidence type="ECO:0000259" key="4">
    <source>
        <dbReference type="Pfam" id="PF00144"/>
    </source>
</evidence>
<evidence type="ECO:0000256" key="3">
    <source>
        <dbReference type="SAM" id="MobiDB-lite"/>
    </source>
</evidence>
<dbReference type="PANTHER" id="PTHR46825:SF11">
    <property type="entry name" value="PENICILLIN-BINDING PROTEIN 4"/>
    <property type="match status" value="1"/>
</dbReference>
<organism evidence="5 6">
    <name type="scientific">Limisphaera ngatamarikiensis</name>
    <dbReference type="NCBI Taxonomy" id="1324935"/>
    <lineage>
        <taxon>Bacteria</taxon>
        <taxon>Pseudomonadati</taxon>
        <taxon>Verrucomicrobiota</taxon>
        <taxon>Verrucomicrobiia</taxon>
        <taxon>Limisphaerales</taxon>
        <taxon>Limisphaeraceae</taxon>
        <taxon>Limisphaera</taxon>
    </lineage>
</organism>